<evidence type="ECO:0000256" key="2">
    <source>
        <dbReference type="ARBA" id="ARBA00022485"/>
    </source>
</evidence>
<keyword evidence="6" id="KW-0408">Iron</keyword>
<dbReference type="eggNOG" id="COG0621">
    <property type="taxonomic scope" value="Bacteria"/>
</dbReference>
<dbReference type="InterPro" id="IPR058240">
    <property type="entry name" value="rSAM_sf"/>
</dbReference>
<dbReference type="InterPro" id="IPR013848">
    <property type="entry name" value="Methylthiotransferase_N"/>
</dbReference>
<evidence type="ECO:0000256" key="3">
    <source>
        <dbReference type="ARBA" id="ARBA00022679"/>
    </source>
</evidence>
<dbReference type="KEGG" id="hmr:Hipma_0172"/>
<dbReference type="OrthoDB" id="9805215at2"/>
<keyword evidence="3" id="KW-0808">Transferase</keyword>
<feature type="domain" description="Radical SAM core" evidence="9">
    <location>
        <begin position="124"/>
        <end position="345"/>
    </location>
</feature>
<dbReference type="EMBL" id="CP002606">
    <property type="protein sequence ID" value="AEA33151.1"/>
    <property type="molecule type" value="Genomic_DNA"/>
</dbReference>
<dbReference type="InParanoid" id="F2LX93"/>
<dbReference type="InterPro" id="IPR005839">
    <property type="entry name" value="Methylthiotransferase"/>
</dbReference>
<dbReference type="InterPro" id="IPR038135">
    <property type="entry name" value="Methylthiotransferase_N_sf"/>
</dbReference>
<dbReference type="NCBIfam" id="TIGR00089">
    <property type="entry name" value="MiaB/RimO family radical SAM methylthiotransferase"/>
    <property type="match status" value="1"/>
</dbReference>
<evidence type="ECO:0000259" key="9">
    <source>
        <dbReference type="PROSITE" id="PS51918"/>
    </source>
</evidence>
<dbReference type="Pfam" id="PF00919">
    <property type="entry name" value="UPF0004"/>
    <property type="match status" value="1"/>
</dbReference>
<keyword evidence="4" id="KW-0949">S-adenosyl-L-methionine</keyword>
<dbReference type="InterPro" id="IPR006638">
    <property type="entry name" value="Elp3/MiaA/NifB-like_rSAM"/>
</dbReference>
<proteinExistence type="predicted"/>
<dbReference type="SUPFAM" id="SSF102114">
    <property type="entry name" value="Radical SAM enzymes"/>
    <property type="match status" value="1"/>
</dbReference>
<dbReference type="Gene3D" id="3.40.50.12160">
    <property type="entry name" value="Methylthiotransferase, N-terminal domain"/>
    <property type="match status" value="1"/>
</dbReference>
<keyword evidence="2" id="KW-0004">4Fe-4S</keyword>
<dbReference type="CDD" id="cd01335">
    <property type="entry name" value="Radical_SAM"/>
    <property type="match status" value="1"/>
</dbReference>
<dbReference type="GO" id="GO:0051539">
    <property type="term" value="F:4 iron, 4 sulfur cluster binding"/>
    <property type="evidence" value="ECO:0007669"/>
    <property type="project" value="UniProtKB-KW"/>
</dbReference>
<keyword evidence="5" id="KW-0479">Metal-binding</keyword>
<dbReference type="InterPro" id="IPR006467">
    <property type="entry name" value="MiaB-like_bact"/>
</dbReference>
<dbReference type="STRING" id="760142.Hipma_0172"/>
<dbReference type="PROSITE" id="PS51918">
    <property type="entry name" value="RADICAL_SAM"/>
    <property type="match status" value="1"/>
</dbReference>
<evidence type="ECO:0000313" key="11">
    <source>
        <dbReference type="Proteomes" id="UP000008139"/>
    </source>
</evidence>
<evidence type="ECO:0000259" key="8">
    <source>
        <dbReference type="PROSITE" id="PS51449"/>
    </source>
</evidence>
<dbReference type="RefSeq" id="WP_013681196.1">
    <property type="nucleotide sequence ID" value="NC_015318.1"/>
</dbReference>
<dbReference type="PROSITE" id="PS51449">
    <property type="entry name" value="MTTASE_N"/>
    <property type="match status" value="1"/>
</dbReference>
<reference evidence="10 11" key="1">
    <citation type="journal article" date="2011" name="Stand. Genomic Sci.">
        <title>Complete genome sequence of the thermophilic sulfur-reducer Hippea maritima type strain (MH(2)).</title>
        <authorList>
            <person name="Huntemann M."/>
            <person name="Lu M."/>
            <person name="Nolan M."/>
            <person name="Lapidus A."/>
            <person name="Lucas S."/>
            <person name="Hammon N."/>
            <person name="Deshpande S."/>
            <person name="Cheng J.F."/>
            <person name="Tapia R."/>
            <person name="Han C."/>
            <person name="Goodwin L."/>
            <person name="Pitluck S."/>
            <person name="Liolios K."/>
            <person name="Pagani I."/>
            <person name="Ivanova N."/>
            <person name="Ovchinikova G."/>
            <person name="Pati A."/>
            <person name="Chen A."/>
            <person name="Palaniappan K."/>
            <person name="Land M."/>
            <person name="Hauser L."/>
            <person name="Jeffries C.D."/>
            <person name="Detter J.C."/>
            <person name="Brambilla E.M."/>
            <person name="Rohde M."/>
            <person name="Spring S."/>
            <person name="Goker M."/>
            <person name="Woyke T."/>
            <person name="Bristow J."/>
            <person name="Eisen J.A."/>
            <person name="Markowitz V."/>
            <person name="Hugenholtz P."/>
            <person name="Kyrpides N.C."/>
            <person name="Klenk H.P."/>
            <person name="Mavromatis K."/>
        </authorList>
    </citation>
    <scope>NUCLEOTIDE SEQUENCE [LARGE SCALE GENOMIC DNA]</scope>
    <source>
        <strain evidence="11">ATCC 700847 / DSM 10411 / MH2</strain>
    </source>
</reference>
<evidence type="ECO:0000256" key="4">
    <source>
        <dbReference type="ARBA" id="ARBA00022691"/>
    </source>
</evidence>
<keyword evidence="7" id="KW-0411">Iron-sulfur</keyword>
<dbReference type="SFLD" id="SFLDS00029">
    <property type="entry name" value="Radical_SAM"/>
    <property type="match status" value="1"/>
</dbReference>
<gene>
    <name evidence="10" type="ordered locus">Hipma_0172</name>
</gene>
<dbReference type="InterPro" id="IPR020612">
    <property type="entry name" value="Methylthiotransferase_CS"/>
</dbReference>
<keyword evidence="11" id="KW-1185">Reference proteome</keyword>
<dbReference type="PANTHER" id="PTHR11918">
    <property type="entry name" value="RADICAL SAM PROTEINS"/>
    <property type="match status" value="1"/>
</dbReference>
<dbReference type="NCBIfam" id="TIGR01579">
    <property type="entry name" value="MiaB-like-C"/>
    <property type="match status" value="1"/>
</dbReference>
<evidence type="ECO:0000313" key="10">
    <source>
        <dbReference type="EMBL" id="AEA33151.1"/>
    </source>
</evidence>
<protein>
    <submittedName>
        <fullName evidence="10">MiaB-like tRNA modifying enzyme</fullName>
    </submittedName>
</protein>
<evidence type="ECO:0000256" key="6">
    <source>
        <dbReference type="ARBA" id="ARBA00023004"/>
    </source>
</evidence>
<dbReference type="InterPro" id="IPR023404">
    <property type="entry name" value="rSAM_horseshoe"/>
</dbReference>
<evidence type="ECO:0000256" key="7">
    <source>
        <dbReference type="ARBA" id="ARBA00023014"/>
    </source>
</evidence>
<evidence type="ECO:0000256" key="1">
    <source>
        <dbReference type="ARBA" id="ARBA00001966"/>
    </source>
</evidence>
<organism evidence="10 11">
    <name type="scientific">Hippea maritima (strain ATCC 700847 / DSM 10411 / MH2)</name>
    <dbReference type="NCBI Taxonomy" id="760142"/>
    <lineage>
        <taxon>Bacteria</taxon>
        <taxon>Pseudomonadati</taxon>
        <taxon>Campylobacterota</taxon>
        <taxon>Desulfurellia</taxon>
        <taxon>Desulfurellales</taxon>
        <taxon>Hippeaceae</taxon>
        <taxon>Hippea</taxon>
    </lineage>
</organism>
<dbReference type="HOGENOM" id="CLU_018697_1_0_7"/>
<dbReference type="Gene3D" id="3.80.30.20">
    <property type="entry name" value="tm_1862 like domain"/>
    <property type="match status" value="1"/>
</dbReference>
<dbReference type="Pfam" id="PF04055">
    <property type="entry name" value="Radical_SAM"/>
    <property type="match status" value="1"/>
</dbReference>
<dbReference type="SFLD" id="SFLDG01082">
    <property type="entry name" value="B12-binding_domain_containing"/>
    <property type="match status" value="1"/>
</dbReference>
<dbReference type="PROSITE" id="PS01278">
    <property type="entry name" value="MTTASE_RADICAL"/>
    <property type="match status" value="1"/>
</dbReference>
<dbReference type="AlphaFoldDB" id="F2LX93"/>
<comment type="cofactor">
    <cofactor evidence="1">
        <name>[4Fe-4S] cluster</name>
        <dbReference type="ChEBI" id="CHEBI:49883"/>
    </cofactor>
</comment>
<sequence>MKIAIKTLGCKLNQYETQLMIEDLTKEGHEIVDFEDMANFYIINSCAVTAKASKESRLLAKSAAKRGRVVYTGCDSYLEEKLKDRFILAGNSYKHKIIKLIKNPINDISDETKTYPLERILSQYRGKSRAFVKIQEGCNNHCTYCIISFLRGRERDKEKDKVLSEIESLAKAGFSEIVLTGTNIGSYRDLKGLLRDIDALEGDFRVRISSIEPMYVDKEFIDIVASGRFANHLHIPLQSGSNKILKLMGRNYKREHYEKIVNYCHKKGVFVGCDIIVGFFGETDELFEETYWFVKRLPLSYAHVFSYSKRPNTPAYNLKLDLPKGPVVRQRNRKLRELFEQKKKNSIKQMIGKEVEFIIETTQVNTQKGRFYKAITSQYFPVLVDRYDTGLKIGILKEFDGRFGYVEWAG</sequence>
<dbReference type="GO" id="GO:0046872">
    <property type="term" value="F:metal ion binding"/>
    <property type="evidence" value="ECO:0007669"/>
    <property type="project" value="UniProtKB-KW"/>
</dbReference>
<accession>F2LX93</accession>
<dbReference type="PANTHER" id="PTHR11918:SF45">
    <property type="entry name" value="THREONYLCARBAMOYLADENOSINE TRNA METHYLTHIOTRANSFERASE"/>
    <property type="match status" value="1"/>
</dbReference>
<dbReference type="GO" id="GO:0035598">
    <property type="term" value="F:tRNA (N(6)-L-threonylcarbamoyladenosine(37)-C(2))-methylthiotransferase activity"/>
    <property type="evidence" value="ECO:0007669"/>
    <property type="project" value="TreeGrafter"/>
</dbReference>
<dbReference type="InterPro" id="IPR007197">
    <property type="entry name" value="rSAM"/>
</dbReference>
<dbReference type="Proteomes" id="UP000008139">
    <property type="component" value="Chromosome"/>
</dbReference>
<dbReference type="SMART" id="SM00729">
    <property type="entry name" value="Elp3"/>
    <property type="match status" value="1"/>
</dbReference>
<reference evidence="11" key="2">
    <citation type="submission" date="2011-03" db="EMBL/GenBank/DDBJ databases">
        <title>The complete genome of Hippea maritima DSM 10411.</title>
        <authorList>
            <consortium name="US DOE Joint Genome Institute (JGI-PGF)"/>
            <person name="Lucas S."/>
            <person name="Copeland A."/>
            <person name="Lapidus A."/>
            <person name="Bruce D."/>
            <person name="Goodwin L."/>
            <person name="Pitluck S."/>
            <person name="Peters L."/>
            <person name="Kyrpides N."/>
            <person name="Mavromatis K."/>
            <person name="Pagani I."/>
            <person name="Ivanova N."/>
            <person name="Mikhailova N."/>
            <person name="Lu M."/>
            <person name="Detter J.C."/>
            <person name="Tapia R."/>
            <person name="Han C."/>
            <person name="Land M."/>
            <person name="Hauser L."/>
            <person name="Markowitz V."/>
            <person name="Cheng J.-F."/>
            <person name="Hugenholtz P."/>
            <person name="Woyke T."/>
            <person name="Wu D."/>
            <person name="Spring S."/>
            <person name="Schroeder M."/>
            <person name="Brambilla E."/>
            <person name="Klenk H.-P."/>
            <person name="Eisen J.A."/>
        </authorList>
    </citation>
    <scope>NUCLEOTIDE SEQUENCE [LARGE SCALE GENOMIC DNA]</scope>
    <source>
        <strain evidence="11">ATCC 700847 / DSM 10411 / MH2</strain>
    </source>
</reference>
<name>F2LX93_HIPMA</name>
<feature type="domain" description="MTTase N-terminal" evidence="8">
    <location>
        <begin position="1"/>
        <end position="106"/>
    </location>
</feature>
<evidence type="ECO:0000256" key="5">
    <source>
        <dbReference type="ARBA" id="ARBA00022723"/>
    </source>
</evidence>